<dbReference type="AlphaFoldDB" id="X1ASL6"/>
<keyword evidence="1" id="KW-0145">Chemotaxis</keyword>
<dbReference type="Pfam" id="PF11813">
    <property type="entry name" value="DUF3334"/>
    <property type="match status" value="1"/>
</dbReference>
<comment type="caution">
    <text evidence="2">The sequence shown here is derived from an EMBL/GenBank/DDBJ whole genome shotgun (WGS) entry which is preliminary data.</text>
</comment>
<proteinExistence type="predicted"/>
<organism evidence="2">
    <name type="scientific">marine sediment metagenome</name>
    <dbReference type="NCBI Taxonomy" id="412755"/>
    <lineage>
        <taxon>unclassified sequences</taxon>
        <taxon>metagenomes</taxon>
        <taxon>ecological metagenomes</taxon>
    </lineage>
</organism>
<sequence length="72" mass="7803">MPDPILAIDAISKILLKTAKNTLKTGTLQDVTYSPTIQKIPKVSMKPDMTCFVQFNGDYNGLLVINFTGSAA</sequence>
<gene>
    <name evidence="2" type="ORF">S01H4_34201</name>
</gene>
<name>X1ASL6_9ZZZZ</name>
<protein>
    <submittedName>
        <fullName evidence="2">Uncharacterized protein</fullName>
    </submittedName>
</protein>
<evidence type="ECO:0000256" key="1">
    <source>
        <dbReference type="ARBA" id="ARBA00022500"/>
    </source>
</evidence>
<evidence type="ECO:0000313" key="2">
    <source>
        <dbReference type="EMBL" id="GAG85705.1"/>
    </source>
</evidence>
<dbReference type="Gene3D" id="3.40.1550.10">
    <property type="entry name" value="CheC-like"/>
    <property type="match status" value="1"/>
</dbReference>
<dbReference type="EMBL" id="BART01018084">
    <property type="protein sequence ID" value="GAG85705.1"/>
    <property type="molecule type" value="Genomic_DNA"/>
</dbReference>
<feature type="non-terminal residue" evidence="2">
    <location>
        <position position="72"/>
    </location>
</feature>
<accession>X1ASL6</accession>
<reference evidence="2" key="1">
    <citation type="journal article" date="2014" name="Front. Microbiol.">
        <title>High frequency of phylogenetically diverse reductive dehalogenase-homologous genes in deep subseafloor sedimentary metagenomes.</title>
        <authorList>
            <person name="Kawai M."/>
            <person name="Futagami T."/>
            <person name="Toyoda A."/>
            <person name="Takaki Y."/>
            <person name="Nishi S."/>
            <person name="Hori S."/>
            <person name="Arai W."/>
            <person name="Tsubouchi T."/>
            <person name="Morono Y."/>
            <person name="Uchiyama I."/>
            <person name="Ito T."/>
            <person name="Fujiyama A."/>
            <person name="Inagaki F."/>
            <person name="Takami H."/>
        </authorList>
    </citation>
    <scope>NUCLEOTIDE SEQUENCE</scope>
    <source>
        <strain evidence="2">Expedition CK06-06</strain>
    </source>
</reference>
<dbReference type="InterPro" id="IPR024513">
    <property type="entry name" value="DUF3334"/>
</dbReference>
<dbReference type="SUPFAM" id="SSF103039">
    <property type="entry name" value="CheC-like"/>
    <property type="match status" value="1"/>
</dbReference>
<dbReference type="GO" id="GO:0006935">
    <property type="term" value="P:chemotaxis"/>
    <property type="evidence" value="ECO:0007669"/>
    <property type="project" value="UniProtKB-KW"/>
</dbReference>
<dbReference type="InterPro" id="IPR028976">
    <property type="entry name" value="CheC-like_sf"/>
</dbReference>